<organism evidence="9">
    <name type="scientific">marine sediment metagenome</name>
    <dbReference type="NCBI Taxonomy" id="412755"/>
    <lineage>
        <taxon>unclassified sequences</taxon>
        <taxon>metagenomes</taxon>
        <taxon>ecological metagenomes</taxon>
    </lineage>
</organism>
<dbReference type="SUPFAM" id="SSF161098">
    <property type="entry name" value="MetI-like"/>
    <property type="match status" value="1"/>
</dbReference>
<dbReference type="Gene3D" id="1.10.3720.10">
    <property type="entry name" value="MetI-like"/>
    <property type="match status" value="1"/>
</dbReference>
<feature type="transmembrane region" description="Helical" evidence="7">
    <location>
        <begin position="165"/>
        <end position="191"/>
    </location>
</feature>
<evidence type="ECO:0000256" key="3">
    <source>
        <dbReference type="ARBA" id="ARBA00022475"/>
    </source>
</evidence>
<dbReference type="PANTHER" id="PTHR43163">
    <property type="entry name" value="DIPEPTIDE TRANSPORT SYSTEM PERMEASE PROTEIN DPPB-RELATED"/>
    <property type="match status" value="1"/>
</dbReference>
<dbReference type="GO" id="GO:0005886">
    <property type="term" value="C:plasma membrane"/>
    <property type="evidence" value="ECO:0007669"/>
    <property type="project" value="UniProtKB-SubCell"/>
</dbReference>
<dbReference type="AlphaFoldDB" id="X0W449"/>
<comment type="caution">
    <text evidence="9">The sequence shown here is derived from an EMBL/GenBank/DDBJ whole genome shotgun (WGS) entry which is preliminary data.</text>
</comment>
<dbReference type="PROSITE" id="PS50928">
    <property type="entry name" value="ABC_TM1"/>
    <property type="match status" value="1"/>
</dbReference>
<feature type="transmembrane region" description="Helical" evidence="7">
    <location>
        <begin position="119"/>
        <end position="145"/>
    </location>
</feature>
<comment type="subcellular location">
    <subcellularLocation>
        <location evidence="1">Cell membrane</location>
        <topology evidence="1">Multi-pass membrane protein</topology>
    </subcellularLocation>
</comment>
<dbReference type="EMBL" id="BARS01034741">
    <property type="protein sequence ID" value="GAG25624.1"/>
    <property type="molecule type" value="Genomic_DNA"/>
</dbReference>
<evidence type="ECO:0000313" key="9">
    <source>
        <dbReference type="EMBL" id="GAG25624.1"/>
    </source>
</evidence>
<evidence type="ECO:0000256" key="7">
    <source>
        <dbReference type="SAM" id="Phobius"/>
    </source>
</evidence>
<feature type="domain" description="ABC transmembrane type-1" evidence="8">
    <location>
        <begin position="1"/>
        <end position="188"/>
    </location>
</feature>
<dbReference type="InterPro" id="IPR035906">
    <property type="entry name" value="MetI-like_sf"/>
</dbReference>
<evidence type="ECO:0000256" key="2">
    <source>
        <dbReference type="ARBA" id="ARBA00022448"/>
    </source>
</evidence>
<keyword evidence="4 7" id="KW-0812">Transmembrane</keyword>
<keyword evidence="5 7" id="KW-1133">Transmembrane helix</keyword>
<proteinExistence type="predicted"/>
<dbReference type="InterPro" id="IPR000515">
    <property type="entry name" value="MetI-like"/>
</dbReference>
<evidence type="ECO:0000256" key="6">
    <source>
        <dbReference type="ARBA" id="ARBA00023136"/>
    </source>
</evidence>
<sequence>YAGRSIPIFWFGLILIIVFHSSLEWPSWVGGDWAGEPLFPGSGMYDIRLQLSLGYTPWWDYVYHLVLPVAMLSVFGAASYIRYMRASMLEVIFQDYVRTARAKGLRERAILYGHALKNAAIPVVTIIAMDLPILFGGALFTETIFSWPGMGKLFFRSAQRVDYAVLMGIVMINATLIVAFNLMADVVYAFLDPRIRYD</sequence>
<reference evidence="9" key="1">
    <citation type="journal article" date="2014" name="Front. Microbiol.">
        <title>High frequency of phylogenetically diverse reductive dehalogenase-homologous genes in deep subseafloor sedimentary metagenomes.</title>
        <authorList>
            <person name="Kawai M."/>
            <person name="Futagami T."/>
            <person name="Toyoda A."/>
            <person name="Takaki Y."/>
            <person name="Nishi S."/>
            <person name="Hori S."/>
            <person name="Arai W."/>
            <person name="Tsubouchi T."/>
            <person name="Morono Y."/>
            <person name="Uchiyama I."/>
            <person name="Ito T."/>
            <person name="Fujiyama A."/>
            <person name="Inagaki F."/>
            <person name="Takami H."/>
        </authorList>
    </citation>
    <scope>NUCLEOTIDE SEQUENCE</scope>
    <source>
        <strain evidence="9">Expedition CK06-06</strain>
    </source>
</reference>
<keyword evidence="2" id="KW-0813">Transport</keyword>
<feature type="transmembrane region" description="Helical" evidence="7">
    <location>
        <begin position="7"/>
        <end position="23"/>
    </location>
</feature>
<dbReference type="CDD" id="cd06261">
    <property type="entry name" value="TM_PBP2"/>
    <property type="match status" value="1"/>
</dbReference>
<evidence type="ECO:0000256" key="1">
    <source>
        <dbReference type="ARBA" id="ARBA00004651"/>
    </source>
</evidence>
<feature type="non-terminal residue" evidence="9">
    <location>
        <position position="1"/>
    </location>
</feature>
<gene>
    <name evidence="9" type="ORF">S01H1_53628</name>
</gene>
<feature type="transmembrane region" description="Helical" evidence="7">
    <location>
        <begin position="61"/>
        <end position="81"/>
    </location>
</feature>
<name>X0W449_9ZZZZ</name>
<evidence type="ECO:0000256" key="4">
    <source>
        <dbReference type="ARBA" id="ARBA00022692"/>
    </source>
</evidence>
<evidence type="ECO:0000259" key="8">
    <source>
        <dbReference type="PROSITE" id="PS50928"/>
    </source>
</evidence>
<keyword evidence="3" id="KW-1003">Cell membrane</keyword>
<dbReference type="GO" id="GO:0055085">
    <property type="term" value="P:transmembrane transport"/>
    <property type="evidence" value="ECO:0007669"/>
    <property type="project" value="InterPro"/>
</dbReference>
<dbReference type="Pfam" id="PF00528">
    <property type="entry name" value="BPD_transp_1"/>
    <property type="match status" value="1"/>
</dbReference>
<accession>X0W449</accession>
<evidence type="ECO:0000256" key="5">
    <source>
        <dbReference type="ARBA" id="ARBA00022989"/>
    </source>
</evidence>
<protein>
    <recommendedName>
        <fullName evidence="8">ABC transmembrane type-1 domain-containing protein</fullName>
    </recommendedName>
</protein>
<keyword evidence="6 7" id="KW-0472">Membrane</keyword>
<dbReference type="PANTHER" id="PTHR43163:SF6">
    <property type="entry name" value="DIPEPTIDE TRANSPORT SYSTEM PERMEASE PROTEIN DPPB-RELATED"/>
    <property type="match status" value="1"/>
</dbReference>